<dbReference type="InterPro" id="IPR015915">
    <property type="entry name" value="Kelch-typ_b-propeller"/>
</dbReference>
<name>A0A3B0VCB7_9ZZZZ</name>
<feature type="transmembrane region" description="Helical" evidence="1">
    <location>
        <begin position="12"/>
        <end position="30"/>
    </location>
</feature>
<dbReference type="AlphaFoldDB" id="A0A3B0VCB7"/>
<keyword evidence="1" id="KW-0472">Membrane</keyword>
<dbReference type="SUPFAM" id="SSF117281">
    <property type="entry name" value="Kelch motif"/>
    <property type="match status" value="1"/>
</dbReference>
<dbReference type="PROSITE" id="PS51257">
    <property type="entry name" value="PROKAR_LIPOPROTEIN"/>
    <property type="match status" value="1"/>
</dbReference>
<dbReference type="SUPFAM" id="SSF50965">
    <property type="entry name" value="Galactose oxidase, central domain"/>
    <property type="match status" value="1"/>
</dbReference>
<gene>
    <name evidence="2" type="ORF">MNBD_GAMMA01-2009</name>
</gene>
<proteinExistence type="predicted"/>
<protein>
    <submittedName>
        <fullName evidence="2">Uncharacterized protein</fullName>
    </submittedName>
</protein>
<dbReference type="Gene3D" id="2.120.10.80">
    <property type="entry name" value="Kelch-type beta propeller"/>
    <property type="match status" value="1"/>
</dbReference>
<accession>A0A3B0VCB7</accession>
<reference evidence="2" key="1">
    <citation type="submission" date="2018-06" db="EMBL/GenBank/DDBJ databases">
        <authorList>
            <person name="Zhirakovskaya E."/>
        </authorList>
    </citation>
    <scope>NUCLEOTIDE SEQUENCE</scope>
</reference>
<dbReference type="InterPro" id="IPR011043">
    <property type="entry name" value="Gal_Oxase/kelch_b-propeller"/>
</dbReference>
<evidence type="ECO:0000256" key="1">
    <source>
        <dbReference type="SAM" id="Phobius"/>
    </source>
</evidence>
<dbReference type="EMBL" id="UOEW01000274">
    <property type="protein sequence ID" value="VAW40531.1"/>
    <property type="molecule type" value="Genomic_DNA"/>
</dbReference>
<evidence type="ECO:0000313" key="2">
    <source>
        <dbReference type="EMBL" id="VAW40531.1"/>
    </source>
</evidence>
<organism evidence="2">
    <name type="scientific">hydrothermal vent metagenome</name>
    <dbReference type="NCBI Taxonomy" id="652676"/>
    <lineage>
        <taxon>unclassified sequences</taxon>
        <taxon>metagenomes</taxon>
        <taxon>ecological metagenomes</taxon>
    </lineage>
</organism>
<keyword evidence="1" id="KW-0812">Transmembrane</keyword>
<keyword evidence="1" id="KW-1133">Transmembrane helix</keyword>
<sequence>MKIKAKLTNKTIRFYTFIGIFAYSCTLQAGPIEDLQPGHWVEIPDTNLSQVYPSPTPWGKKGPTAIMSAWSGGAYDTQRNRLIVWGGGHVNYAGNEMYAFDIDQLSWFRITEPSPGPTPCELYMFDGQPGSHHTYNMLQYTILTDSLISVSGGGYGSGCDAEFSAIKSITTDKFNFTTNTWTKGSEQPSAGDTIGRVSATDPATGHIWMHGTYGGSKLLEYNPANDEWHIRSNGEYLEIEGAAAIDPVRRLMVVIGRWNSSSGTPRRQIKVWDLTQSLGSSYTPETSGDNTLEFLAGNGFVFDPTINKFVGWNNGSEVYTLDPETWIWEKIDAAPTNTTIPSAEPNGTFGRFRYIPSKNVYIVVNRTTENVYFYRLNNN</sequence>